<name>A0ACB8ZTY0_CICIN</name>
<accession>A0ACB8ZTY0</accession>
<keyword evidence="2" id="KW-1185">Reference proteome</keyword>
<dbReference type="Proteomes" id="UP001055811">
    <property type="component" value="Linkage Group LG08"/>
</dbReference>
<protein>
    <submittedName>
        <fullName evidence="1">Uncharacterized protein</fullName>
    </submittedName>
</protein>
<comment type="caution">
    <text evidence="1">The sequence shown here is derived from an EMBL/GenBank/DDBJ whole genome shotgun (WGS) entry which is preliminary data.</text>
</comment>
<proteinExistence type="predicted"/>
<dbReference type="EMBL" id="CM042016">
    <property type="protein sequence ID" value="KAI3701018.1"/>
    <property type="molecule type" value="Genomic_DNA"/>
</dbReference>
<reference evidence="2" key="1">
    <citation type="journal article" date="2022" name="Mol. Ecol. Resour.">
        <title>The genomes of chicory, endive, great burdock and yacon provide insights into Asteraceae palaeo-polyploidization history and plant inulin production.</title>
        <authorList>
            <person name="Fan W."/>
            <person name="Wang S."/>
            <person name="Wang H."/>
            <person name="Wang A."/>
            <person name="Jiang F."/>
            <person name="Liu H."/>
            <person name="Zhao H."/>
            <person name="Xu D."/>
            <person name="Zhang Y."/>
        </authorList>
    </citation>
    <scope>NUCLEOTIDE SEQUENCE [LARGE SCALE GENOMIC DNA]</scope>
    <source>
        <strain evidence="2">cv. Punajuju</strain>
    </source>
</reference>
<evidence type="ECO:0000313" key="2">
    <source>
        <dbReference type="Proteomes" id="UP001055811"/>
    </source>
</evidence>
<sequence>MVPASLFGLRQNPIGVLKIGQNMQGGTGGSDSRSGEAQGGGEQAPEAEYEKGKKPFKVKKAVKKATPAKKPKNKVDVWGIL</sequence>
<evidence type="ECO:0000313" key="1">
    <source>
        <dbReference type="EMBL" id="KAI3701018.1"/>
    </source>
</evidence>
<organism evidence="1 2">
    <name type="scientific">Cichorium intybus</name>
    <name type="common">Chicory</name>
    <dbReference type="NCBI Taxonomy" id="13427"/>
    <lineage>
        <taxon>Eukaryota</taxon>
        <taxon>Viridiplantae</taxon>
        <taxon>Streptophyta</taxon>
        <taxon>Embryophyta</taxon>
        <taxon>Tracheophyta</taxon>
        <taxon>Spermatophyta</taxon>
        <taxon>Magnoliopsida</taxon>
        <taxon>eudicotyledons</taxon>
        <taxon>Gunneridae</taxon>
        <taxon>Pentapetalae</taxon>
        <taxon>asterids</taxon>
        <taxon>campanulids</taxon>
        <taxon>Asterales</taxon>
        <taxon>Asteraceae</taxon>
        <taxon>Cichorioideae</taxon>
        <taxon>Cichorieae</taxon>
        <taxon>Cichoriinae</taxon>
        <taxon>Cichorium</taxon>
    </lineage>
</organism>
<reference evidence="1 2" key="2">
    <citation type="journal article" date="2022" name="Mol. Ecol. Resour.">
        <title>The genomes of chicory, endive, great burdock and yacon provide insights into Asteraceae paleo-polyploidization history and plant inulin production.</title>
        <authorList>
            <person name="Fan W."/>
            <person name="Wang S."/>
            <person name="Wang H."/>
            <person name="Wang A."/>
            <person name="Jiang F."/>
            <person name="Liu H."/>
            <person name="Zhao H."/>
            <person name="Xu D."/>
            <person name="Zhang Y."/>
        </authorList>
    </citation>
    <scope>NUCLEOTIDE SEQUENCE [LARGE SCALE GENOMIC DNA]</scope>
    <source>
        <strain evidence="2">cv. Punajuju</strain>
        <tissue evidence="1">Leaves</tissue>
    </source>
</reference>
<gene>
    <name evidence="1" type="ORF">L2E82_45660</name>
</gene>